<name>A0A0B2D8R7_9PSED</name>
<organism evidence="2 4">
    <name type="scientific">Pseudomonas flexibilis</name>
    <dbReference type="NCBI Taxonomy" id="706570"/>
    <lineage>
        <taxon>Bacteria</taxon>
        <taxon>Pseudomonadati</taxon>
        <taxon>Pseudomonadota</taxon>
        <taxon>Gammaproteobacteria</taxon>
        <taxon>Pseudomonadales</taxon>
        <taxon>Pseudomonadaceae</taxon>
        <taxon>Pseudomonas</taxon>
    </lineage>
</organism>
<accession>A0A0B2D8R7</accession>
<evidence type="ECO:0000313" key="5">
    <source>
        <dbReference type="Proteomes" id="UP000186079"/>
    </source>
</evidence>
<dbReference type="RefSeq" id="WP_039561211.1">
    <property type="nucleotide sequence ID" value="NZ_FMUP01000002.1"/>
</dbReference>
<dbReference type="EMBL" id="FTMC01000003">
    <property type="protein sequence ID" value="SIQ10311.1"/>
    <property type="molecule type" value="Genomic_DNA"/>
</dbReference>
<proteinExistence type="predicted"/>
<evidence type="ECO:0000313" key="2">
    <source>
        <dbReference type="EMBL" id="KHO64821.1"/>
    </source>
</evidence>
<reference evidence="3 5" key="2">
    <citation type="submission" date="2017-01" db="EMBL/GenBank/DDBJ databases">
        <authorList>
            <person name="Mah S.A."/>
            <person name="Swanson W.J."/>
            <person name="Moy G.W."/>
            <person name="Vacquier V.D."/>
        </authorList>
    </citation>
    <scope>NUCLEOTIDE SEQUENCE [LARGE SCALE GENOMIC DNA]</scope>
    <source>
        <strain evidence="3 5">ATCC 29606</strain>
    </source>
</reference>
<gene>
    <name evidence="2" type="ORF">PT85_11615</name>
    <name evidence="3" type="ORF">SAMN05421672_10322</name>
</gene>
<dbReference type="STRING" id="706570.PT85_11615"/>
<feature type="region of interest" description="Disordered" evidence="1">
    <location>
        <begin position="24"/>
        <end position="52"/>
    </location>
</feature>
<reference evidence="2 4" key="1">
    <citation type="submission" date="2014-11" db="EMBL/GenBank/DDBJ databases">
        <title>Genome sequence of Pseudomonas tuomuerensis JCM 14085.</title>
        <authorList>
            <person name="Shin S.-K."/>
            <person name="Yi H."/>
        </authorList>
    </citation>
    <scope>NUCLEOTIDE SEQUENCE [LARGE SCALE GENOMIC DNA]</scope>
    <source>
        <strain evidence="2 4">JCM 14085</strain>
    </source>
</reference>
<keyword evidence="4" id="KW-1185">Reference proteome</keyword>
<dbReference type="EMBL" id="JTAK01000004">
    <property type="protein sequence ID" value="KHO64821.1"/>
    <property type="molecule type" value="Genomic_DNA"/>
</dbReference>
<dbReference type="Proteomes" id="UP000186079">
    <property type="component" value="Unassembled WGS sequence"/>
</dbReference>
<accession>A0A0B3BUT1</accession>
<protein>
    <submittedName>
        <fullName evidence="2">Uncharacterized protein</fullName>
    </submittedName>
</protein>
<dbReference type="AlphaFoldDB" id="A0A0B2D8R7"/>
<sequence>MKVDKQLPAVTPFALDRQTSDLKGVALQRASGATQATERETPRNESAPRQSSTYGLQLNQQLSAMQSASSYLNQVQARLSQLKLKLGRQLSAPSASAAEMDGAREALQKVNAILQQRIRLDDNVIDPGYQLKLTEPVRVRFSLQGLESIDQIHQAGQETLVFTAGRQLPEPLAVVLDEGLSDEQVLRRFNVSLGQAGLRAELDNEGLLKFSARESDWAALRDQLAVRGEGKLFAKDSFARVESAEDGLLGLPSDSQLESTSEMRSILDNVIAALDRIAALREQIREREADIRQFLREQLDGDEQQWAQNYLGSLLKVLRSGANSYIAQSQIIVSQANLNRYNVVSLLA</sequence>
<evidence type="ECO:0000313" key="3">
    <source>
        <dbReference type="EMBL" id="SIQ10311.1"/>
    </source>
</evidence>
<evidence type="ECO:0000313" key="4">
    <source>
        <dbReference type="Proteomes" id="UP000030980"/>
    </source>
</evidence>
<dbReference type="Proteomes" id="UP000030980">
    <property type="component" value="Unassembled WGS sequence"/>
</dbReference>
<dbReference type="OrthoDB" id="7055067at2"/>
<dbReference type="PATRIC" id="fig|706570.3.peg.2045"/>
<evidence type="ECO:0000256" key="1">
    <source>
        <dbReference type="SAM" id="MobiDB-lite"/>
    </source>
</evidence>